<sequence>MGEVIKKEFEIIRTRLHARLAEIPDEIADIQPKGFNNNIRWNIGHVLLVTENFLFPEEGNLPATYKELFAPRTKPSDWNGEVPTIATLVQQLEEQYDRMKAIPNEKFNEKLAEPVLGNETVGELAVFGCFHESYHLGQIMAMKRTVEASLA</sequence>
<name>A0ABZ2C6H1_9BACI</name>
<dbReference type="Gene3D" id="1.20.120.450">
    <property type="entry name" value="dinb family like domain"/>
    <property type="match status" value="1"/>
</dbReference>
<dbReference type="Pfam" id="PF12867">
    <property type="entry name" value="DinB_2"/>
    <property type="match status" value="1"/>
</dbReference>
<dbReference type="EMBL" id="CP137640">
    <property type="protein sequence ID" value="WVX79076.1"/>
    <property type="molecule type" value="Genomic_DNA"/>
</dbReference>
<dbReference type="SUPFAM" id="SSF109854">
    <property type="entry name" value="DinB/YfiT-like putative metalloenzymes"/>
    <property type="match status" value="1"/>
</dbReference>
<protein>
    <submittedName>
        <fullName evidence="2">DinB family protein</fullName>
    </submittedName>
</protein>
<proteinExistence type="predicted"/>
<dbReference type="Proteomes" id="UP001357223">
    <property type="component" value="Chromosome"/>
</dbReference>
<reference evidence="2 3" key="1">
    <citation type="submission" date="2023-10" db="EMBL/GenBank/DDBJ databases">
        <title>Niallia locisalis sp.nov. isolated from a salt pond sample.</title>
        <authorList>
            <person name="Li X.-J."/>
            <person name="Dong L."/>
        </authorList>
    </citation>
    <scope>NUCLEOTIDE SEQUENCE [LARGE SCALE GENOMIC DNA]</scope>
    <source>
        <strain evidence="2 3">DSM 29761</strain>
    </source>
</reference>
<dbReference type="InterPro" id="IPR024775">
    <property type="entry name" value="DinB-like"/>
</dbReference>
<organism evidence="2 3">
    <name type="scientific">Niallia oryzisoli</name>
    <dbReference type="NCBI Taxonomy" id="1737571"/>
    <lineage>
        <taxon>Bacteria</taxon>
        <taxon>Bacillati</taxon>
        <taxon>Bacillota</taxon>
        <taxon>Bacilli</taxon>
        <taxon>Bacillales</taxon>
        <taxon>Bacillaceae</taxon>
        <taxon>Niallia</taxon>
    </lineage>
</organism>
<dbReference type="RefSeq" id="WP_338448009.1">
    <property type="nucleotide sequence ID" value="NZ_CP137640.1"/>
</dbReference>
<evidence type="ECO:0000259" key="1">
    <source>
        <dbReference type="Pfam" id="PF12867"/>
    </source>
</evidence>
<keyword evidence="3" id="KW-1185">Reference proteome</keyword>
<evidence type="ECO:0000313" key="3">
    <source>
        <dbReference type="Proteomes" id="UP001357223"/>
    </source>
</evidence>
<evidence type="ECO:0000313" key="2">
    <source>
        <dbReference type="EMBL" id="WVX79076.1"/>
    </source>
</evidence>
<gene>
    <name evidence="2" type="ORF">R4Z09_17370</name>
</gene>
<accession>A0ABZ2C6H1</accession>
<feature type="domain" description="DinB-like" evidence="1">
    <location>
        <begin position="9"/>
        <end position="139"/>
    </location>
</feature>
<dbReference type="InterPro" id="IPR034660">
    <property type="entry name" value="DinB/YfiT-like"/>
</dbReference>